<evidence type="ECO:0000313" key="2">
    <source>
        <dbReference type="Proteomes" id="UP000289738"/>
    </source>
</evidence>
<dbReference type="Gene3D" id="3.60.10.10">
    <property type="entry name" value="Endonuclease/exonuclease/phosphatase"/>
    <property type="match status" value="1"/>
</dbReference>
<keyword evidence="2" id="KW-1185">Reference proteome</keyword>
<dbReference type="Proteomes" id="UP000289738">
    <property type="component" value="Chromosome A10"/>
</dbReference>
<evidence type="ECO:0000313" key="1">
    <source>
        <dbReference type="EMBL" id="RYR35905.1"/>
    </source>
</evidence>
<proteinExistence type="predicted"/>
<comment type="caution">
    <text evidence="1">The sequence shown here is derived from an EMBL/GenBank/DDBJ whole genome shotgun (WGS) entry which is preliminary data.</text>
</comment>
<reference evidence="1 2" key="1">
    <citation type="submission" date="2019-01" db="EMBL/GenBank/DDBJ databases">
        <title>Sequencing of cultivated peanut Arachis hypogaea provides insights into genome evolution and oil improvement.</title>
        <authorList>
            <person name="Chen X."/>
        </authorList>
    </citation>
    <scope>NUCLEOTIDE SEQUENCE [LARGE SCALE GENOMIC DNA]</scope>
    <source>
        <strain evidence="2">cv. Fuhuasheng</strain>
        <tissue evidence="1">Leaves</tissue>
    </source>
</reference>
<dbReference type="PANTHER" id="PTHR35218:SF9">
    <property type="entry name" value="ENDONUCLEASE_EXONUCLEASE_PHOSPHATASE DOMAIN-CONTAINING PROTEIN"/>
    <property type="match status" value="1"/>
</dbReference>
<accession>A0A445BB55</accession>
<dbReference type="EMBL" id="SDMP01000010">
    <property type="protein sequence ID" value="RYR35905.1"/>
    <property type="molecule type" value="Genomic_DNA"/>
</dbReference>
<dbReference type="InterPro" id="IPR036691">
    <property type="entry name" value="Endo/exonu/phosph_ase_sf"/>
</dbReference>
<protein>
    <recommendedName>
        <fullName evidence="3">Endonuclease/exonuclease/phosphatase domain-containing protein</fullName>
    </recommendedName>
</protein>
<gene>
    <name evidence="1" type="ORF">Ahy_A10g050999</name>
</gene>
<dbReference type="PANTHER" id="PTHR35218">
    <property type="entry name" value="RNASE H DOMAIN-CONTAINING PROTEIN"/>
    <property type="match status" value="1"/>
</dbReference>
<evidence type="ECO:0008006" key="3">
    <source>
        <dbReference type="Google" id="ProtNLM"/>
    </source>
</evidence>
<sequence>MRKDLDVNFVILLETHISSVWRERVRNRLGLNGNFEVKARRQSGGIWCMWDSNLCKVEVLSHNFQTVHMKIKDRNANQWLLTAVYGSPNRGFRKSLWEDLHNIGREVNIPWCVIGDFNAILNDHERSGGYVTT</sequence>
<dbReference type="AlphaFoldDB" id="A0A445BB55"/>
<name>A0A445BB55_ARAHY</name>
<dbReference type="SUPFAM" id="SSF56219">
    <property type="entry name" value="DNase I-like"/>
    <property type="match status" value="1"/>
</dbReference>
<organism evidence="1 2">
    <name type="scientific">Arachis hypogaea</name>
    <name type="common">Peanut</name>
    <dbReference type="NCBI Taxonomy" id="3818"/>
    <lineage>
        <taxon>Eukaryota</taxon>
        <taxon>Viridiplantae</taxon>
        <taxon>Streptophyta</taxon>
        <taxon>Embryophyta</taxon>
        <taxon>Tracheophyta</taxon>
        <taxon>Spermatophyta</taxon>
        <taxon>Magnoliopsida</taxon>
        <taxon>eudicotyledons</taxon>
        <taxon>Gunneridae</taxon>
        <taxon>Pentapetalae</taxon>
        <taxon>rosids</taxon>
        <taxon>fabids</taxon>
        <taxon>Fabales</taxon>
        <taxon>Fabaceae</taxon>
        <taxon>Papilionoideae</taxon>
        <taxon>50 kb inversion clade</taxon>
        <taxon>dalbergioids sensu lato</taxon>
        <taxon>Dalbergieae</taxon>
        <taxon>Pterocarpus clade</taxon>
        <taxon>Arachis</taxon>
    </lineage>
</organism>